<proteinExistence type="predicted"/>
<keyword evidence="3" id="KW-1185">Reference proteome</keyword>
<evidence type="ECO:0000313" key="2">
    <source>
        <dbReference type="EMBL" id="MCD2193717.1"/>
    </source>
</evidence>
<evidence type="ECO:0000256" key="1">
    <source>
        <dbReference type="SAM" id="Phobius"/>
    </source>
</evidence>
<keyword evidence="1" id="KW-0472">Membrane</keyword>
<dbReference type="Pfam" id="PF06912">
    <property type="entry name" value="DUF1275"/>
    <property type="match status" value="1"/>
</dbReference>
<gene>
    <name evidence="2" type="ORF">LQ327_10045</name>
</gene>
<dbReference type="InterPro" id="IPR010699">
    <property type="entry name" value="DUF1275"/>
</dbReference>
<dbReference type="Proteomes" id="UP001199469">
    <property type="component" value="Unassembled WGS sequence"/>
</dbReference>
<organism evidence="2 3">
    <name type="scientific">Actinomycetospora endophytica</name>
    <dbReference type="NCBI Taxonomy" id="2291215"/>
    <lineage>
        <taxon>Bacteria</taxon>
        <taxon>Bacillati</taxon>
        <taxon>Actinomycetota</taxon>
        <taxon>Actinomycetes</taxon>
        <taxon>Pseudonocardiales</taxon>
        <taxon>Pseudonocardiaceae</taxon>
        <taxon>Actinomycetospora</taxon>
    </lineage>
</organism>
<feature type="transmembrane region" description="Helical" evidence="1">
    <location>
        <begin position="47"/>
        <end position="67"/>
    </location>
</feature>
<dbReference type="PANTHER" id="PTHR37314:SF4">
    <property type="entry name" value="UPF0700 TRANSMEMBRANE PROTEIN YOAK"/>
    <property type="match status" value="1"/>
</dbReference>
<reference evidence="2 3" key="1">
    <citation type="submission" date="2021-11" db="EMBL/GenBank/DDBJ databases">
        <title>Draft genome sequence of Actinomycetospora sp. SF1 isolated from the rhizosphere soil.</title>
        <authorList>
            <person name="Duangmal K."/>
            <person name="Chantavorakit T."/>
        </authorList>
    </citation>
    <scope>NUCLEOTIDE SEQUENCE [LARGE SCALE GENOMIC DNA]</scope>
    <source>
        <strain evidence="2 3">TBRC 5722</strain>
    </source>
</reference>
<feature type="transmembrane region" description="Helical" evidence="1">
    <location>
        <begin position="185"/>
        <end position="203"/>
    </location>
</feature>
<feature type="transmembrane region" description="Helical" evidence="1">
    <location>
        <begin position="128"/>
        <end position="144"/>
    </location>
</feature>
<comment type="caution">
    <text evidence="2">The sequence shown here is derived from an EMBL/GenBank/DDBJ whole genome shotgun (WGS) entry which is preliminary data.</text>
</comment>
<keyword evidence="1" id="KW-1133">Transmembrane helix</keyword>
<dbReference type="RefSeq" id="WP_230732289.1">
    <property type="nucleotide sequence ID" value="NZ_JAJNDB010000001.1"/>
</dbReference>
<sequence>MSDPPRWDGALLRGPVHGPLPILLLVMTTATGLVDAVSVLGLGRVFVANMTGNVVFLGFAVAGAPGFALAASLAALGGFLLGALAGGGLVSARGKRRGHLLRDAALIETVLLFVAVGLLAGVTGTPGSGLASAVAGLAAVALGLQNSTVRRLAVPDLTTTVLTMTLTGIAADVRAAGRPVVTRRVLAVVTMFVGALAGALLVLHTGLALALLPAPVLLAVVVVVLAVAVRRPAPWQ</sequence>
<accession>A0ABS8P711</accession>
<dbReference type="EMBL" id="JAJNDB010000001">
    <property type="protein sequence ID" value="MCD2193717.1"/>
    <property type="molecule type" value="Genomic_DNA"/>
</dbReference>
<feature type="transmembrane region" description="Helical" evidence="1">
    <location>
        <begin position="104"/>
        <end position="122"/>
    </location>
</feature>
<name>A0ABS8P711_9PSEU</name>
<keyword evidence="1" id="KW-0812">Transmembrane</keyword>
<feature type="transmembrane region" description="Helical" evidence="1">
    <location>
        <begin position="20"/>
        <end position="40"/>
    </location>
</feature>
<feature type="transmembrane region" description="Helical" evidence="1">
    <location>
        <begin position="73"/>
        <end position="92"/>
    </location>
</feature>
<dbReference type="PANTHER" id="PTHR37314">
    <property type="entry name" value="SLR0142 PROTEIN"/>
    <property type="match status" value="1"/>
</dbReference>
<protein>
    <submittedName>
        <fullName evidence="2">DUF1275 domain-containing protein</fullName>
    </submittedName>
</protein>
<evidence type="ECO:0000313" key="3">
    <source>
        <dbReference type="Proteomes" id="UP001199469"/>
    </source>
</evidence>
<feature type="transmembrane region" description="Helical" evidence="1">
    <location>
        <begin position="209"/>
        <end position="229"/>
    </location>
</feature>